<dbReference type="AlphaFoldDB" id="A0A1X0S334"/>
<feature type="transmembrane region" description="Helical" evidence="1">
    <location>
        <begin position="12"/>
        <end position="33"/>
    </location>
</feature>
<name>A0A1X0S334_RHIZD</name>
<keyword evidence="1" id="KW-0812">Transmembrane</keyword>
<keyword evidence="1" id="KW-0472">Membrane</keyword>
<accession>A0A1X0S334</accession>
<dbReference type="OMA" id="YAISTGM"/>
<sequence length="69" mass="7315">MNARSKEALENVLWGSGISGAMGATSGATIAVLKNAPVKQYAISTGMSCGVFATTFFCKLYILVYIRYA</sequence>
<organism evidence="2 3">
    <name type="scientific">Rhizopus microsporus</name>
    <dbReference type="NCBI Taxonomy" id="58291"/>
    <lineage>
        <taxon>Eukaryota</taxon>
        <taxon>Fungi</taxon>
        <taxon>Fungi incertae sedis</taxon>
        <taxon>Mucoromycota</taxon>
        <taxon>Mucoromycotina</taxon>
        <taxon>Mucoromycetes</taxon>
        <taxon>Mucorales</taxon>
        <taxon>Mucorineae</taxon>
        <taxon>Rhizopodaceae</taxon>
        <taxon>Rhizopus</taxon>
    </lineage>
</organism>
<gene>
    <name evidence="2" type="ORF">BCV71DRAFT_178999</name>
</gene>
<feature type="transmembrane region" description="Helical" evidence="1">
    <location>
        <begin position="45"/>
        <end position="66"/>
    </location>
</feature>
<dbReference type="EMBL" id="KV921324">
    <property type="protein sequence ID" value="ORE18687.1"/>
    <property type="molecule type" value="Genomic_DNA"/>
</dbReference>
<evidence type="ECO:0000313" key="3">
    <source>
        <dbReference type="Proteomes" id="UP000242381"/>
    </source>
</evidence>
<dbReference type="Proteomes" id="UP000242381">
    <property type="component" value="Unassembled WGS sequence"/>
</dbReference>
<evidence type="ECO:0000256" key="1">
    <source>
        <dbReference type="SAM" id="Phobius"/>
    </source>
</evidence>
<protein>
    <submittedName>
        <fullName evidence="2">Uncharacterized protein</fullName>
    </submittedName>
</protein>
<reference evidence="2 3" key="1">
    <citation type="journal article" date="2016" name="Proc. Natl. Acad. Sci. U.S.A.">
        <title>Lipid metabolic changes in an early divergent fungus govern the establishment of a mutualistic symbiosis with endobacteria.</title>
        <authorList>
            <person name="Lastovetsky O.A."/>
            <person name="Gaspar M.L."/>
            <person name="Mondo S.J."/>
            <person name="LaButti K.M."/>
            <person name="Sandor L."/>
            <person name="Grigoriev I.V."/>
            <person name="Henry S.A."/>
            <person name="Pawlowska T.E."/>
        </authorList>
    </citation>
    <scope>NUCLEOTIDE SEQUENCE [LARGE SCALE GENOMIC DNA]</scope>
    <source>
        <strain evidence="2 3">ATCC 11559</strain>
    </source>
</reference>
<dbReference type="VEuPathDB" id="FungiDB:BCV72DRAFT_197087"/>
<keyword evidence="1" id="KW-1133">Transmembrane helix</keyword>
<evidence type="ECO:0000313" key="2">
    <source>
        <dbReference type="EMBL" id="ORE18687.1"/>
    </source>
</evidence>
<proteinExistence type="predicted"/>